<reference evidence="3" key="1">
    <citation type="submission" date="2022-02" db="EMBL/GenBank/DDBJ databases">
        <authorList>
            <person name="Giguere J D."/>
        </authorList>
    </citation>
    <scope>NUCLEOTIDE SEQUENCE</scope>
    <source>
        <strain evidence="3">CCAP 1055/1</strain>
    </source>
</reference>
<protein>
    <recommendedName>
        <fullName evidence="2">DUF6824 domain-containing protein</fullName>
    </recommendedName>
</protein>
<name>A0A8J9X5K4_PHATR</name>
<dbReference type="EMBL" id="OU594963">
    <property type="protein sequence ID" value="CAG9286377.1"/>
    <property type="molecule type" value="Genomic_DNA"/>
</dbReference>
<feature type="domain" description="DUF6824" evidence="2">
    <location>
        <begin position="36"/>
        <end position="120"/>
    </location>
</feature>
<proteinExistence type="predicted"/>
<evidence type="ECO:0000256" key="1">
    <source>
        <dbReference type="SAM" id="MobiDB-lite"/>
    </source>
</evidence>
<dbReference type="AlphaFoldDB" id="A0A8J9X5K4"/>
<dbReference type="Proteomes" id="UP000836788">
    <property type="component" value="Chromosome 22"/>
</dbReference>
<feature type="compositionally biased region" description="Basic and acidic residues" evidence="1">
    <location>
        <begin position="12"/>
        <end position="24"/>
    </location>
</feature>
<dbReference type="InterPro" id="IPR049227">
    <property type="entry name" value="DUF6824"/>
</dbReference>
<gene>
    <name evidence="3" type="ORF">PTTT1_LOCUS32116</name>
</gene>
<feature type="domain" description="DUF6824" evidence="2">
    <location>
        <begin position="241"/>
        <end position="324"/>
    </location>
</feature>
<evidence type="ECO:0000259" key="2">
    <source>
        <dbReference type="Pfam" id="PF20710"/>
    </source>
</evidence>
<sequence length="391" mass="43297">MTKNSMARTNKPKKEAKGTVRDEAGGEIVDSFTTNDVVLGKGNGINCLPGNVRFRKVIDKFKRLYHEAKRSQKYTVADRVLDELNQLSPPARFLEYQEDERFLPVSRRRAREKTCQALREKKGVAKHSRNAMHHLYTKSSLYALMKPAMASEPATEVKQKDTAAKDLGEYGIAKAPAKKSRASSSFDPVVVLDLTKPDPSKTNAEATSPSLEKILRTQPSFIAKPNAFTCDGIVKSIGVNDVLYGGRGRTHFFRDANQRYQTLIKESCESYRKSLSKQRIGLAIIEQWARQEPTGRFLQQNDAGIWQIMPEARVLDKTCQALRDCKRTLVTKLAPAAASVSDDSVESSKNNAPEAKTVNGDDDGYGAALRHSNRGDVETAAILTMLCGGQS</sequence>
<feature type="region of interest" description="Disordered" evidence="1">
    <location>
        <begin position="1"/>
        <end position="25"/>
    </location>
</feature>
<organism evidence="3">
    <name type="scientific">Phaeodactylum tricornutum</name>
    <name type="common">Diatom</name>
    <dbReference type="NCBI Taxonomy" id="2850"/>
    <lineage>
        <taxon>Eukaryota</taxon>
        <taxon>Sar</taxon>
        <taxon>Stramenopiles</taxon>
        <taxon>Ochrophyta</taxon>
        <taxon>Bacillariophyta</taxon>
        <taxon>Bacillariophyceae</taxon>
        <taxon>Bacillariophycidae</taxon>
        <taxon>Naviculales</taxon>
        <taxon>Phaeodactylaceae</taxon>
        <taxon>Phaeodactylum</taxon>
    </lineage>
</organism>
<evidence type="ECO:0000313" key="3">
    <source>
        <dbReference type="EMBL" id="CAG9286377.1"/>
    </source>
</evidence>
<accession>A0A8J9X5K4</accession>
<feature type="region of interest" description="Disordered" evidence="1">
    <location>
        <begin position="340"/>
        <end position="363"/>
    </location>
</feature>
<dbReference type="Pfam" id="PF20710">
    <property type="entry name" value="DUF6824"/>
    <property type="match status" value="2"/>
</dbReference>